<feature type="transmembrane region" description="Helical" evidence="9">
    <location>
        <begin position="286"/>
        <end position="303"/>
    </location>
</feature>
<evidence type="ECO:0000256" key="3">
    <source>
        <dbReference type="ARBA" id="ARBA00022553"/>
    </source>
</evidence>
<dbReference type="Pfam" id="PF02518">
    <property type="entry name" value="HATPase_c"/>
    <property type="match status" value="1"/>
</dbReference>
<dbReference type="RefSeq" id="WP_009184241.1">
    <property type="nucleotide sequence ID" value="NZ_AMGM01000012.1"/>
</dbReference>
<dbReference type="EMBL" id="AMGM01000012">
    <property type="protein sequence ID" value="EKB50194.1"/>
    <property type="molecule type" value="Genomic_DNA"/>
</dbReference>
<evidence type="ECO:0000259" key="10">
    <source>
        <dbReference type="PROSITE" id="PS50109"/>
    </source>
</evidence>
<keyword evidence="12" id="KW-1185">Reference proteome</keyword>
<feature type="domain" description="Histidine kinase" evidence="10">
    <location>
        <begin position="1020"/>
        <end position="1233"/>
    </location>
</feature>
<feature type="transmembrane region" description="Helical" evidence="9">
    <location>
        <begin position="717"/>
        <end position="744"/>
    </location>
</feature>
<comment type="catalytic activity">
    <reaction evidence="1">
        <text>ATP + protein L-histidine = ADP + protein N-phospho-L-histidine.</text>
        <dbReference type="EC" id="2.7.13.3"/>
    </reaction>
</comment>
<dbReference type="Gene3D" id="3.30.565.10">
    <property type="entry name" value="Histidine kinase-like ATPase, C-terminal domain"/>
    <property type="match status" value="1"/>
</dbReference>
<evidence type="ECO:0000256" key="4">
    <source>
        <dbReference type="ARBA" id="ARBA00022679"/>
    </source>
</evidence>
<evidence type="ECO:0000256" key="9">
    <source>
        <dbReference type="SAM" id="Phobius"/>
    </source>
</evidence>
<keyword evidence="8" id="KW-0902">Two-component regulatory system</keyword>
<comment type="caution">
    <text evidence="11">The sequence shown here is derived from an EMBL/GenBank/DDBJ whole genome shotgun (WGS) entry which is preliminary data.</text>
</comment>
<keyword evidence="9" id="KW-0472">Membrane</keyword>
<feature type="transmembrane region" description="Helical" evidence="9">
    <location>
        <begin position="365"/>
        <end position="389"/>
    </location>
</feature>
<dbReference type="Proteomes" id="UP000004478">
    <property type="component" value="Unassembled WGS sequence"/>
</dbReference>
<dbReference type="SUPFAM" id="SSF47384">
    <property type="entry name" value="Homodimeric domain of signal transducing histidine kinase"/>
    <property type="match status" value="1"/>
</dbReference>
<evidence type="ECO:0000256" key="7">
    <source>
        <dbReference type="ARBA" id="ARBA00022840"/>
    </source>
</evidence>
<dbReference type="InterPro" id="IPR003661">
    <property type="entry name" value="HisK_dim/P_dom"/>
</dbReference>
<dbReference type="SUPFAM" id="SSF55874">
    <property type="entry name" value="ATPase domain of HSP90 chaperone/DNA topoisomerase II/histidine kinase"/>
    <property type="match status" value="1"/>
</dbReference>
<dbReference type="EC" id="2.7.13.3" evidence="2"/>
<evidence type="ECO:0000256" key="2">
    <source>
        <dbReference type="ARBA" id="ARBA00012438"/>
    </source>
</evidence>
<dbReference type="OrthoDB" id="9776727at2"/>
<dbReference type="InterPro" id="IPR004358">
    <property type="entry name" value="Sig_transdc_His_kin-like_C"/>
</dbReference>
<feature type="transmembrane region" description="Helical" evidence="9">
    <location>
        <begin position="928"/>
        <end position="950"/>
    </location>
</feature>
<keyword evidence="3" id="KW-0597">Phosphoprotein</keyword>
<feature type="transmembrane region" description="Helical" evidence="9">
    <location>
        <begin position="456"/>
        <end position="478"/>
    </location>
</feature>
<dbReference type="AlphaFoldDB" id="K1M1L6"/>
<evidence type="ECO:0000313" key="12">
    <source>
        <dbReference type="Proteomes" id="UP000004478"/>
    </source>
</evidence>
<feature type="transmembrane region" description="Helical" evidence="9">
    <location>
        <begin position="323"/>
        <end position="345"/>
    </location>
</feature>
<dbReference type="SMART" id="SM00387">
    <property type="entry name" value="HATPase_c"/>
    <property type="match status" value="1"/>
</dbReference>
<dbReference type="PROSITE" id="PS50109">
    <property type="entry name" value="HIS_KIN"/>
    <property type="match status" value="1"/>
</dbReference>
<protein>
    <recommendedName>
        <fullName evidence="2">histidine kinase</fullName>
        <ecNumber evidence="2">2.7.13.3</ecNumber>
    </recommendedName>
</protein>
<dbReference type="InterPro" id="IPR005467">
    <property type="entry name" value="His_kinase_dom"/>
</dbReference>
<feature type="transmembrane region" description="Helical" evidence="9">
    <location>
        <begin position="206"/>
        <end position="227"/>
    </location>
</feature>
<keyword evidence="7" id="KW-0067">ATP-binding</keyword>
<feature type="transmembrane region" description="Helical" evidence="9">
    <location>
        <begin position="426"/>
        <end position="444"/>
    </location>
</feature>
<dbReference type="GO" id="GO:0005524">
    <property type="term" value="F:ATP binding"/>
    <property type="evidence" value="ECO:0007669"/>
    <property type="project" value="UniProtKB-KW"/>
</dbReference>
<dbReference type="Gene3D" id="1.10.287.130">
    <property type="match status" value="1"/>
</dbReference>
<dbReference type="InterPro" id="IPR036890">
    <property type="entry name" value="HATPase_C_sf"/>
</dbReference>
<evidence type="ECO:0000313" key="11">
    <source>
        <dbReference type="EMBL" id="EKB50194.1"/>
    </source>
</evidence>
<dbReference type="Pfam" id="PF00512">
    <property type="entry name" value="HisKA"/>
    <property type="match status" value="1"/>
</dbReference>
<dbReference type="SMART" id="SM00388">
    <property type="entry name" value="HisKA"/>
    <property type="match status" value="1"/>
</dbReference>
<keyword evidence="5" id="KW-0547">Nucleotide-binding</keyword>
<dbReference type="InterPro" id="IPR003594">
    <property type="entry name" value="HATPase_dom"/>
</dbReference>
<name>K1M1L6_CECL9</name>
<keyword evidence="9" id="KW-1133">Transmembrane helix</keyword>
<dbReference type="PANTHER" id="PTHR43065">
    <property type="entry name" value="SENSOR HISTIDINE KINASE"/>
    <property type="match status" value="1"/>
</dbReference>
<gene>
    <name evidence="11" type="primary">fixL_1</name>
    <name evidence="11" type="ORF">B879_01199</name>
</gene>
<dbReference type="CDD" id="cd00075">
    <property type="entry name" value="HATPase"/>
    <property type="match status" value="1"/>
</dbReference>
<dbReference type="PANTHER" id="PTHR43065:SF46">
    <property type="entry name" value="C4-DICARBOXYLATE TRANSPORT SENSOR PROTEIN DCTB"/>
    <property type="match status" value="1"/>
</dbReference>
<organism evidence="11 12">
    <name type="scientific">Cecembia lonarensis (strain CCUG 58316 / KCTC 22772 / LW9)</name>
    <dbReference type="NCBI Taxonomy" id="1225176"/>
    <lineage>
        <taxon>Bacteria</taxon>
        <taxon>Pseudomonadati</taxon>
        <taxon>Bacteroidota</taxon>
        <taxon>Cytophagia</taxon>
        <taxon>Cytophagales</taxon>
        <taxon>Cyclobacteriaceae</taxon>
        <taxon>Cecembia</taxon>
    </lineage>
</organism>
<dbReference type="GO" id="GO:0000155">
    <property type="term" value="F:phosphorelay sensor kinase activity"/>
    <property type="evidence" value="ECO:0007669"/>
    <property type="project" value="InterPro"/>
</dbReference>
<dbReference type="InterPro" id="IPR036097">
    <property type="entry name" value="HisK_dim/P_sf"/>
</dbReference>
<evidence type="ECO:0000256" key="1">
    <source>
        <dbReference type="ARBA" id="ARBA00000085"/>
    </source>
</evidence>
<proteinExistence type="predicted"/>
<sequence>MLKKKRNLLLLAIFAIGVLLAINFFSAGRESSEKFAKAVTLKLNLILQDFDEDFIELLMQNRPEDPLAFSRLSIDAKQSYFVFEDQGRLIYWSDFTFIPDFEVIKEQSNPFIYEDRQGIFFTKIRRFTRNEKGYFLVQTYPLYFKREIQNEFLQSGFNKTIFGNDFLNIAAQPIEGYEDILSEKGDYLFSVSFEPDYQPVEQTNNITLLVFFFSLLFLVLILGYGFVKTIWLKGHGGTAIFYTAAILITIRLFMLFFGFPQNYFDFELFDARQYASSWLNPSLGDLLLNILCLAVLFSMILAYSRMKGFLSRVAELEIYFHRWFFLVLIFTISLFLLVIFYGLYINILSNSQWELNILSLPSLNYLKIISLLIIFIGAASYILFSILGLSLLLGNIKEDKLYALKVLLIYSIPIVVLLLVFNWVHLLAFISHVIFLISIITFDLHKNIFKIGLNTFLTFFFACMITAIIAGIAAHDVYLNKQLQSKFRFGTQQLAENDVMAEFFLSDIMERIREDLFIKNVLTDPFQSKEQIERKIRRVHMTNYFDQYALRVKVFSPLGENVLTRNDDETLETLRFSYVKSDYVTSIRDLYFIKGNEENIGNQYFAFVPIYREDFLIGTVYLELKQLRILPGSVFPKLLMDKNYMASINEKNYDYAVFQDNDLLYSVGVFNYRALDFASLLSASELFGTGIYRKGYHHLGVSSGDKTIIVSSPIYPLYYILADISLFFLSFILLTLISLGVYALARGLKTFEFNYATKLQMYLNFAFFFPILIISAIILGLLTSSYQEELHRQYFQKATLIKDNLAGMMERMQAGVADRDDFIEMVNSLASTTNLEINVYDNNGYLMTSSQLNIFDKRVLTKNINPKAIVNLVEGQNNLALIQEQVGSLNYKTVYAAVRSSDGQNIQAIVSIPFFESENELDMLIADVLSNILNIFVLVFIIFLFVSYFVSKNLTFPFKLLTQKLKVTDLENNEPMYWPAKDEIGLLVNEYNNMLYKLESSKNVLASTEKESAWREMAKQVAHEIKNPLTPMKLTLQHLLRLQSEGKLDDVQKLKKPIETLIHQVDTLSDIATSFSTFAKMPLPKNEVMDFRKVVHDTLELFKNREKGTISFEDFSQSEKLLVMGDDHLFGRVISNLIINGIQSVEEPVKPEIKVFLKEKEGKVILEIEDNGKGIPEELKDKIFMPNFSTKSEGSGLGLAIAKRGVETAGGRIWFDTNLGEGSVFYLEFQLVK</sequence>
<keyword evidence="4 11" id="KW-0808">Transferase</keyword>
<evidence type="ECO:0000256" key="8">
    <source>
        <dbReference type="ARBA" id="ARBA00023012"/>
    </source>
</evidence>
<reference evidence="11 12" key="1">
    <citation type="journal article" date="2012" name="J. Bacteriol.">
        <title>Draft Genome Sequence of Cecembia lonarensis Strain LW9T, Isolated from Lonar Lake, a Haloalkaline Lake in India.</title>
        <authorList>
            <person name="Shivaji S."/>
            <person name="Ara S."/>
            <person name="Singh A."/>
            <person name="Pinnaka A.K."/>
        </authorList>
    </citation>
    <scope>NUCLEOTIDE SEQUENCE [LARGE SCALE GENOMIC DNA]</scope>
    <source>
        <strain evidence="11 12">LW9</strain>
    </source>
</reference>
<evidence type="ECO:0000256" key="5">
    <source>
        <dbReference type="ARBA" id="ARBA00022741"/>
    </source>
</evidence>
<evidence type="ECO:0000256" key="6">
    <source>
        <dbReference type="ARBA" id="ARBA00022777"/>
    </source>
</evidence>
<keyword evidence="6" id="KW-0418">Kinase</keyword>
<dbReference type="CDD" id="cd00082">
    <property type="entry name" value="HisKA"/>
    <property type="match status" value="1"/>
</dbReference>
<feature type="transmembrane region" description="Helical" evidence="9">
    <location>
        <begin position="239"/>
        <end position="259"/>
    </location>
</feature>
<dbReference type="PRINTS" id="PR00344">
    <property type="entry name" value="BCTRLSENSOR"/>
</dbReference>
<feature type="transmembrane region" description="Helical" evidence="9">
    <location>
        <begin position="765"/>
        <end position="786"/>
    </location>
</feature>
<keyword evidence="9" id="KW-0812">Transmembrane</keyword>
<dbReference type="Gene3D" id="6.10.340.10">
    <property type="match status" value="1"/>
</dbReference>
<accession>K1M1L6</accession>